<dbReference type="EMBL" id="GL888544">
    <property type="protein sequence ID" value="EGI59631.1"/>
    <property type="molecule type" value="Genomic_DNA"/>
</dbReference>
<dbReference type="Proteomes" id="UP000007755">
    <property type="component" value="Unassembled WGS sequence"/>
</dbReference>
<accession>F4X1P0</accession>
<dbReference type="STRING" id="103372.F4X1P0"/>
<dbReference type="eggNOG" id="KOG0604">
    <property type="taxonomic scope" value="Eukaryota"/>
</dbReference>
<organism evidence="3">
    <name type="scientific">Acromyrmex echinatior</name>
    <name type="common">Panamanian leafcutter ant</name>
    <name type="synonym">Acromyrmex octospinosus echinatior</name>
    <dbReference type="NCBI Taxonomy" id="103372"/>
    <lineage>
        <taxon>Eukaryota</taxon>
        <taxon>Metazoa</taxon>
        <taxon>Ecdysozoa</taxon>
        <taxon>Arthropoda</taxon>
        <taxon>Hexapoda</taxon>
        <taxon>Insecta</taxon>
        <taxon>Pterygota</taxon>
        <taxon>Neoptera</taxon>
        <taxon>Endopterygota</taxon>
        <taxon>Hymenoptera</taxon>
        <taxon>Apocrita</taxon>
        <taxon>Aculeata</taxon>
        <taxon>Formicoidea</taxon>
        <taxon>Formicidae</taxon>
        <taxon>Myrmicinae</taxon>
        <taxon>Acromyrmex</taxon>
    </lineage>
</organism>
<dbReference type="InterPro" id="IPR011009">
    <property type="entry name" value="Kinase-like_dom_sf"/>
</dbReference>
<dbReference type="GO" id="GO:0016301">
    <property type="term" value="F:kinase activity"/>
    <property type="evidence" value="ECO:0007669"/>
    <property type="project" value="UniProtKB-KW"/>
</dbReference>
<gene>
    <name evidence="2" type="ORF">G5I_12208</name>
</gene>
<evidence type="ECO:0000256" key="1">
    <source>
        <dbReference type="SAM" id="MobiDB-lite"/>
    </source>
</evidence>
<evidence type="ECO:0000313" key="2">
    <source>
        <dbReference type="EMBL" id="EGI59631.1"/>
    </source>
</evidence>
<feature type="compositionally biased region" description="Basic and acidic residues" evidence="1">
    <location>
        <begin position="53"/>
        <end position="62"/>
    </location>
</feature>
<feature type="region of interest" description="Disordered" evidence="1">
    <location>
        <begin position="53"/>
        <end position="76"/>
    </location>
</feature>
<dbReference type="AlphaFoldDB" id="F4X1P0"/>
<keyword evidence="3" id="KW-1185">Reference proteome</keyword>
<reference evidence="2" key="1">
    <citation type="submission" date="2011-02" db="EMBL/GenBank/DDBJ databases">
        <title>The genome of the leaf-cutting ant Acromyrmex echinatior suggests key adaptations to social evolution and fungus farming.</title>
        <authorList>
            <person name="Nygaard S."/>
            <person name="Zhang G."/>
        </authorList>
    </citation>
    <scope>NUCLEOTIDE SEQUENCE</scope>
</reference>
<evidence type="ECO:0000313" key="3">
    <source>
        <dbReference type="Proteomes" id="UP000007755"/>
    </source>
</evidence>
<name>F4X1P0_ACREC</name>
<protein>
    <submittedName>
        <fullName evidence="2">MAP kinase-activated protein kinase 2</fullName>
    </submittedName>
</protein>
<keyword evidence="2" id="KW-0418">Kinase</keyword>
<dbReference type="Gene3D" id="3.30.200.20">
    <property type="entry name" value="Phosphorylase Kinase, domain 1"/>
    <property type="match status" value="1"/>
</dbReference>
<keyword evidence="2" id="KW-0808">Transferase</keyword>
<proteinExistence type="predicted"/>
<dbReference type="OrthoDB" id="40902at2759"/>
<sequence length="123" mass="14285">MTEYPRLCRKSRRAVLEENEQESKRKCSIPSVVVTQVIRQDYDQLPEQKIPEVEDAKRKTMEHPLNNRLSPKATPITDDYEISNHVLGLGINGKVVQCYDKNTRQKYALKFEETPSLIREIAV</sequence>
<dbReference type="SUPFAM" id="SSF56112">
    <property type="entry name" value="Protein kinase-like (PK-like)"/>
    <property type="match status" value="1"/>
</dbReference>
<dbReference type="InParanoid" id="F4X1P0"/>